<evidence type="ECO:0008006" key="4">
    <source>
        <dbReference type="Google" id="ProtNLM"/>
    </source>
</evidence>
<accession>K9XST1</accession>
<dbReference type="CDD" id="cd00657">
    <property type="entry name" value="Ferritin_like"/>
    <property type="match status" value="1"/>
</dbReference>
<dbReference type="Proteomes" id="UP000010473">
    <property type="component" value="Chromosome"/>
</dbReference>
<evidence type="ECO:0000313" key="2">
    <source>
        <dbReference type="EMBL" id="AFZ35119.1"/>
    </source>
</evidence>
<protein>
    <recommendedName>
        <fullName evidence="4">DUF455 domain-containing protein</fullName>
    </recommendedName>
</protein>
<dbReference type="InterPro" id="IPR009078">
    <property type="entry name" value="Ferritin-like_SF"/>
</dbReference>
<evidence type="ECO:0000313" key="3">
    <source>
        <dbReference type="Proteomes" id="UP000010473"/>
    </source>
</evidence>
<dbReference type="SUPFAM" id="SSF47240">
    <property type="entry name" value="Ferritin-like"/>
    <property type="match status" value="1"/>
</dbReference>
<proteinExistence type="predicted"/>
<reference evidence="3" key="1">
    <citation type="journal article" date="2013" name="Proc. Natl. Acad. Sci. U.S.A.">
        <title>Improving the coverage of the cyanobacterial phylum using diversity-driven genome sequencing.</title>
        <authorList>
            <person name="Shih P.M."/>
            <person name="Wu D."/>
            <person name="Latifi A."/>
            <person name="Axen S.D."/>
            <person name="Fewer D.P."/>
            <person name="Talla E."/>
            <person name="Calteau A."/>
            <person name="Cai F."/>
            <person name="Tandeau de Marsac N."/>
            <person name="Rippka R."/>
            <person name="Herdman M."/>
            <person name="Sivonen K."/>
            <person name="Coursin T."/>
            <person name="Laurent T."/>
            <person name="Goodwin L."/>
            <person name="Nolan M."/>
            <person name="Davenport K.W."/>
            <person name="Han C.S."/>
            <person name="Rubin E.M."/>
            <person name="Eisen J.A."/>
            <person name="Woyke T."/>
            <person name="Gugger M."/>
            <person name="Kerfeld C.A."/>
        </authorList>
    </citation>
    <scope>NUCLEOTIDE SEQUENCE [LARGE SCALE GENOMIC DNA]</scope>
    <source>
        <strain evidence="3">ATCC 29371 / PCC 7437</strain>
    </source>
</reference>
<sequence>MKVNYPKKLQNSLSARDILKQVISDREIHMITLNRYRFNEQHSCKDLTDVIEKLNGKPKELVRDLSHHVADEARHAVWLTDLLVELGADIGTPPGVSYIGEFERLLDQDSFQTEEQREDAIIAALTAINVTEKRGCEYFSAHINALKEAPQQRDSSKRGNLAESNAQTEENIKIRETLEKIFPEEAGHVRWGNRWLAQIAKQSPKHRQKVEQAKQKYAAIEQAAYESGMDIMAGAELRRLNHLLEITKTMPLWERPQYLIERLPETLLAPELQFTRIEAAKRAWQRDPQAFMEKFVPMFLNGFNSLQKQQKQATKA</sequence>
<organism evidence="2 3">
    <name type="scientific">Stanieria cyanosphaera (strain ATCC 29371 / PCC 7437)</name>
    <dbReference type="NCBI Taxonomy" id="111780"/>
    <lineage>
        <taxon>Bacteria</taxon>
        <taxon>Bacillati</taxon>
        <taxon>Cyanobacteriota</taxon>
        <taxon>Cyanophyceae</taxon>
        <taxon>Pleurocapsales</taxon>
        <taxon>Dermocarpellaceae</taxon>
        <taxon>Stanieria</taxon>
    </lineage>
</organism>
<dbReference type="eggNOG" id="COG2833">
    <property type="taxonomic scope" value="Bacteria"/>
</dbReference>
<dbReference type="AlphaFoldDB" id="K9XST1"/>
<dbReference type="OrthoDB" id="421531at2"/>
<gene>
    <name evidence="2" type="ordered locus">Sta7437_1552</name>
</gene>
<name>K9XST1_STAC7</name>
<evidence type="ECO:0000256" key="1">
    <source>
        <dbReference type="SAM" id="MobiDB-lite"/>
    </source>
</evidence>
<feature type="region of interest" description="Disordered" evidence="1">
    <location>
        <begin position="149"/>
        <end position="168"/>
    </location>
</feature>
<dbReference type="KEGG" id="scs:Sta7437_1552"/>
<dbReference type="RefSeq" id="WP_015192790.1">
    <property type="nucleotide sequence ID" value="NC_019748.1"/>
</dbReference>
<dbReference type="EMBL" id="CP003653">
    <property type="protein sequence ID" value="AFZ35119.1"/>
    <property type="molecule type" value="Genomic_DNA"/>
</dbReference>
<dbReference type="PATRIC" id="fig|111780.3.peg.1617"/>
<keyword evidence="3" id="KW-1185">Reference proteome</keyword>
<dbReference type="HOGENOM" id="CLU_975636_0_0_3"/>